<comment type="pathway">
    <text evidence="2">Porphyrin-containing compound metabolism; protoporphyrin-IX biosynthesis; 5-aminolevulinate from L-glutamyl-tRNA(Glu): step 2/2.</text>
</comment>
<dbReference type="STRING" id="430453.SAMN04487962_12412"/>
<dbReference type="Gene3D" id="3.40.640.10">
    <property type="entry name" value="Type I PLP-dependent aspartate aminotransferase-like (Major domain)"/>
    <property type="match status" value="1"/>
</dbReference>
<dbReference type="PROSITE" id="PS00600">
    <property type="entry name" value="AA_TRANSFER_CLASS_3"/>
    <property type="match status" value="1"/>
</dbReference>
<evidence type="ECO:0000256" key="7">
    <source>
        <dbReference type="HAMAP-Rule" id="MF_00375"/>
    </source>
</evidence>
<dbReference type="SUPFAM" id="SSF53383">
    <property type="entry name" value="PLP-dependent transferases"/>
    <property type="match status" value="1"/>
</dbReference>
<evidence type="ECO:0000256" key="2">
    <source>
        <dbReference type="ARBA" id="ARBA00004819"/>
    </source>
</evidence>
<feature type="modified residue" description="N6-(pyridoxal phosphate)lysine" evidence="7">
    <location>
        <position position="265"/>
    </location>
</feature>
<dbReference type="GO" id="GO:0030170">
    <property type="term" value="F:pyridoxal phosphate binding"/>
    <property type="evidence" value="ECO:0007669"/>
    <property type="project" value="InterPro"/>
</dbReference>
<protein>
    <recommendedName>
        <fullName evidence="7">Glutamate-1-semialdehyde 2,1-aminomutase</fullName>
        <shortName evidence="7">GSA</shortName>
        <ecNumber evidence="7">5.4.3.8</ecNumber>
    </recommendedName>
    <alternativeName>
        <fullName evidence="7">Glutamate-1-semialdehyde aminotransferase</fullName>
        <shortName evidence="7">GSA-AT</shortName>
    </alternativeName>
</protein>
<evidence type="ECO:0000256" key="6">
    <source>
        <dbReference type="ARBA" id="ARBA00023244"/>
    </source>
</evidence>
<dbReference type="CDD" id="cd00610">
    <property type="entry name" value="OAT_like"/>
    <property type="match status" value="1"/>
</dbReference>
<keyword evidence="9" id="KW-1185">Reference proteome</keyword>
<dbReference type="InterPro" id="IPR015421">
    <property type="entry name" value="PyrdxlP-dep_Trfase_major"/>
</dbReference>
<accession>A0A1I0H775</accession>
<evidence type="ECO:0000256" key="1">
    <source>
        <dbReference type="ARBA" id="ARBA00001933"/>
    </source>
</evidence>
<evidence type="ECO:0000256" key="5">
    <source>
        <dbReference type="ARBA" id="ARBA00023235"/>
    </source>
</evidence>
<keyword evidence="7" id="KW-0963">Cytoplasm</keyword>
<dbReference type="PANTHER" id="PTHR43713">
    <property type="entry name" value="GLUTAMATE-1-SEMIALDEHYDE 2,1-AMINOMUTASE"/>
    <property type="match status" value="1"/>
</dbReference>
<evidence type="ECO:0000313" key="8">
    <source>
        <dbReference type="EMBL" id="SET78710.1"/>
    </source>
</evidence>
<evidence type="ECO:0000256" key="4">
    <source>
        <dbReference type="ARBA" id="ARBA00022898"/>
    </source>
</evidence>
<dbReference type="GO" id="GO:0005737">
    <property type="term" value="C:cytoplasm"/>
    <property type="evidence" value="ECO:0007669"/>
    <property type="project" value="UniProtKB-SubCell"/>
</dbReference>
<dbReference type="AlphaFoldDB" id="A0A1I0H775"/>
<dbReference type="InterPro" id="IPR005814">
    <property type="entry name" value="Aminotrans_3"/>
</dbReference>
<comment type="subcellular location">
    <subcellularLocation>
        <location evidence="7">Cytoplasm</location>
    </subcellularLocation>
</comment>
<dbReference type="NCBIfam" id="NF000818">
    <property type="entry name" value="PRK00062.1"/>
    <property type="match status" value="1"/>
</dbReference>
<name>A0A1I0H775_9GAMM</name>
<dbReference type="OrthoDB" id="9801052at2"/>
<dbReference type="GO" id="GO:0006782">
    <property type="term" value="P:protoporphyrinogen IX biosynthetic process"/>
    <property type="evidence" value="ECO:0007669"/>
    <property type="project" value="UniProtKB-UniRule"/>
</dbReference>
<dbReference type="InterPro" id="IPR049704">
    <property type="entry name" value="Aminotrans_3_PPA_site"/>
</dbReference>
<dbReference type="Gene3D" id="3.90.1150.10">
    <property type="entry name" value="Aspartate Aminotransferase, domain 1"/>
    <property type="match status" value="1"/>
</dbReference>
<dbReference type="Proteomes" id="UP000198762">
    <property type="component" value="Unassembled WGS sequence"/>
</dbReference>
<reference evidence="9" key="1">
    <citation type="submission" date="2016-10" db="EMBL/GenBank/DDBJ databases">
        <authorList>
            <person name="Varghese N."/>
            <person name="Submissions S."/>
        </authorList>
    </citation>
    <scope>NUCLEOTIDE SEQUENCE [LARGE SCALE GENOMIC DNA]</scope>
    <source>
        <strain evidence="9">CGMCC 1.6489</strain>
    </source>
</reference>
<comment type="catalytic activity">
    <reaction evidence="7">
        <text>(S)-4-amino-5-oxopentanoate = 5-aminolevulinate</text>
        <dbReference type="Rhea" id="RHEA:14265"/>
        <dbReference type="ChEBI" id="CHEBI:57501"/>
        <dbReference type="ChEBI" id="CHEBI:356416"/>
        <dbReference type="EC" id="5.4.3.8"/>
    </reaction>
</comment>
<organism evidence="8 9">
    <name type="scientific">Marinobacter segnicrescens</name>
    <dbReference type="NCBI Taxonomy" id="430453"/>
    <lineage>
        <taxon>Bacteria</taxon>
        <taxon>Pseudomonadati</taxon>
        <taxon>Pseudomonadota</taxon>
        <taxon>Gammaproteobacteria</taxon>
        <taxon>Pseudomonadales</taxon>
        <taxon>Marinobacteraceae</taxon>
        <taxon>Marinobacter</taxon>
    </lineage>
</organism>
<dbReference type="InterPro" id="IPR015424">
    <property type="entry name" value="PyrdxlP-dep_Trfase"/>
</dbReference>
<dbReference type="UniPathway" id="UPA00251">
    <property type="reaction ID" value="UER00317"/>
</dbReference>
<dbReference type="EMBL" id="FOHZ01000024">
    <property type="protein sequence ID" value="SET78710.1"/>
    <property type="molecule type" value="Genomic_DNA"/>
</dbReference>
<proteinExistence type="inferred from homology"/>
<dbReference type="Pfam" id="PF00202">
    <property type="entry name" value="Aminotran_3"/>
    <property type="match status" value="1"/>
</dbReference>
<dbReference type="PANTHER" id="PTHR43713:SF3">
    <property type="entry name" value="GLUTAMATE-1-SEMIALDEHYDE 2,1-AMINOMUTASE 1, CHLOROPLASTIC-RELATED"/>
    <property type="match status" value="1"/>
</dbReference>
<keyword evidence="6 7" id="KW-0627">Porphyrin biosynthesis</keyword>
<sequence length="426" mass="45469">MTHSETLFEQAQKYIPGGVNSPVRAFKGVGGSPIFFKHAEGAYLYDEDDRRYIDYVGSWGPMIVGHSNEHIKQALHTQIELGVGYGAPTAIETEMAMKVCELVPSIELVRMVNSGTEATMSAIRLARGYTGRDKIVKFEGCYHGHVDSLLVKAGSGALTLGVPNSPGIPASLAEHTITLTYNDIEGVRKTFEEIGDQVAAIIVEPVAGNMNCIPPVPGFLESLREVCDQHGTVLIFDEVMTGFRVSLGGAQGHYGITPDLTALGKVIGGGLPVGAFGGKREIMEHISPLGPVYQAGTLSGNPLAMTAGLTTLNLISETGFHDRLTAKTRTLCDGLKKAADEAGIPLTVQSAGAMFGLFFTDEPEVTRFDQVMNCDVERFKAFFQGMLKEGVYLAPSAFEAGFTSAALSDEDIEATIAAARKVMATL</sequence>
<dbReference type="InterPro" id="IPR015422">
    <property type="entry name" value="PyrdxlP-dep_Trfase_small"/>
</dbReference>
<evidence type="ECO:0000256" key="3">
    <source>
        <dbReference type="ARBA" id="ARBA00008981"/>
    </source>
</evidence>
<dbReference type="NCBIfam" id="TIGR00713">
    <property type="entry name" value="hemL"/>
    <property type="match status" value="1"/>
</dbReference>
<dbReference type="GO" id="GO:0008483">
    <property type="term" value="F:transaminase activity"/>
    <property type="evidence" value="ECO:0007669"/>
    <property type="project" value="InterPro"/>
</dbReference>
<comment type="subunit">
    <text evidence="7">Homodimer.</text>
</comment>
<dbReference type="RefSeq" id="WP_091854316.1">
    <property type="nucleotide sequence ID" value="NZ_FOHZ01000024.1"/>
</dbReference>
<dbReference type="GO" id="GO:0042286">
    <property type="term" value="F:glutamate-1-semialdehyde 2,1-aminomutase activity"/>
    <property type="evidence" value="ECO:0007669"/>
    <property type="project" value="UniProtKB-UniRule"/>
</dbReference>
<keyword evidence="5 7" id="KW-0413">Isomerase</keyword>
<dbReference type="FunFam" id="3.40.640.10:FF:000021">
    <property type="entry name" value="Glutamate-1-semialdehyde 2,1-aminomutase"/>
    <property type="match status" value="1"/>
</dbReference>
<gene>
    <name evidence="7" type="primary">hemL</name>
    <name evidence="8" type="ORF">SAMN04487962_12412</name>
</gene>
<dbReference type="EC" id="5.4.3.8" evidence="7"/>
<keyword evidence="4 7" id="KW-0663">Pyridoxal phosphate</keyword>
<dbReference type="HAMAP" id="MF_00375">
    <property type="entry name" value="HemL_aminotrans_3"/>
    <property type="match status" value="1"/>
</dbReference>
<dbReference type="InterPro" id="IPR004639">
    <property type="entry name" value="4pyrrol_synth_GluAld_NH2Trfase"/>
</dbReference>
<comment type="similarity">
    <text evidence="3 7">Belongs to the class-III pyridoxal-phosphate-dependent aminotransferase family. HemL subfamily.</text>
</comment>
<evidence type="ECO:0000313" key="9">
    <source>
        <dbReference type="Proteomes" id="UP000198762"/>
    </source>
</evidence>
<comment type="cofactor">
    <cofactor evidence="1 7">
        <name>pyridoxal 5'-phosphate</name>
        <dbReference type="ChEBI" id="CHEBI:597326"/>
    </cofactor>
</comment>